<dbReference type="EMBL" id="CP051152">
    <property type="protein sequence ID" value="QJQ05587.1"/>
    <property type="molecule type" value="Genomic_DNA"/>
</dbReference>
<evidence type="ECO:0000256" key="1">
    <source>
        <dbReference type="ARBA" id="ARBA00010587"/>
    </source>
</evidence>
<comment type="similarity">
    <text evidence="1">Belongs to the hemerythrin family.</text>
</comment>
<evidence type="ECO:0000313" key="6">
    <source>
        <dbReference type="EMBL" id="QJQ05587.1"/>
    </source>
</evidence>
<dbReference type="NCBIfam" id="TIGR02481">
    <property type="entry name" value="hemeryth_dom"/>
    <property type="match status" value="1"/>
</dbReference>
<dbReference type="PROSITE" id="PS00550">
    <property type="entry name" value="HEMERYTHRINS"/>
    <property type="match status" value="1"/>
</dbReference>
<dbReference type="Proteomes" id="UP000274350">
    <property type="component" value="Chromosome"/>
</dbReference>
<dbReference type="InterPro" id="IPR012312">
    <property type="entry name" value="Hemerythrin-like"/>
</dbReference>
<dbReference type="PANTHER" id="PTHR37164:SF1">
    <property type="entry name" value="BACTERIOHEMERYTHRIN"/>
    <property type="match status" value="1"/>
</dbReference>
<dbReference type="InterPro" id="IPR016131">
    <property type="entry name" value="Haemerythrin_Fe_BS"/>
</dbReference>
<dbReference type="InterPro" id="IPR035938">
    <property type="entry name" value="Hemerythrin-like_sf"/>
</dbReference>
<name>A0A6M4A4U1_9BURK</name>
<keyword evidence="4" id="KW-0408">Iron</keyword>
<organism evidence="6 7">
    <name type="scientific">Undibacterium piscinae</name>
    <dbReference type="NCBI Taxonomy" id="2495591"/>
    <lineage>
        <taxon>Bacteria</taxon>
        <taxon>Pseudomonadati</taxon>
        <taxon>Pseudomonadota</taxon>
        <taxon>Betaproteobacteria</taxon>
        <taxon>Burkholderiales</taxon>
        <taxon>Oxalobacteraceae</taxon>
        <taxon>Undibacterium</taxon>
    </lineage>
</organism>
<reference evidence="6 7" key="1">
    <citation type="journal article" date="2019" name="Int. J. Syst. Evol. Microbiol.">
        <title>Undibacterium piscinae sp. nov., isolated from Korean shiner intestine.</title>
        <authorList>
            <person name="Lee S.Y."/>
            <person name="Kang W."/>
            <person name="Kim P.S."/>
            <person name="Kim H.S."/>
            <person name="Sung H."/>
            <person name="Shin N.R."/>
            <person name="Whon T.W."/>
            <person name="Yun J.H."/>
            <person name="Lee J.Y."/>
            <person name="Lee J.Y."/>
            <person name="Jung M.J."/>
            <person name="Jeong Y.S."/>
            <person name="Tak E.J."/>
            <person name="Han J.E."/>
            <person name="Hyun D.W."/>
            <person name="Kang M.S."/>
            <person name="Lee K.E."/>
            <person name="Lee B.H."/>
            <person name="Bae J.W."/>
        </authorList>
    </citation>
    <scope>NUCLEOTIDE SEQUENCE [LARGE SCALE GENOMIC DNA]</scope>
    <source>
        <strain evidence="6 7">S11R28</strain>
    </source>
</reference>
<sequence>MTTAVWGWSDRLVSKYEPMDETHQEFVSLCAALSEAKPENFLESLDALIAHTLVHFEQENQWMREHSFPPIGCHQKEHDAVLELMQEVRRTIAAGDTELGPRLAEELPHWFEHHVDTMDNMLARFMMSVTPAVSLTDAEPQTTAQSV</sequence>
<gene>
    <name evidence="6" type="ORF">EJG51_006680</name>
</gene>
<dbReference type="InterPro" id="IPR050669">
    <property type="entry name" value="Hemerythrin"/>
</dbReference>
<evidence type="ECO:0000313" key="7">
    <source>
        <dbReference type="Proteomes" id="UP000274350"/>
    </source>
</evidence>
<evidence type="ECO:0000256" key="2">
    <source>
        <dbReference type="ARBA" id="ARBA00022621"/>
    </source>
</evidence>
<dbReference type="GO" id="GO:0005344">
    <property type="term" value="F:oxygen carrier activity"/>
    <property type="evidence" value="ECO:0007669"/>
    <property type="project" value="UniProtKB-KW"/>
</dbReference>
<feature type="domain" description="Hemerythrin-like" evidence="5">
    <location>
        <begin position="16"/>
        <end position="123"/>
    </location>
</feature>
<evidence type="ECO:0000256" key="4">
    <source>
        <dbReference type="ARBA" id="ARBA00023004"/>
    </source>
</evidence>
<keyword evidence="3" id="KW-0479">Metal-binding</keyword>
<evidence type="ECO:0000256" key="3">
    <source>
        <dbReference type="ARBA" id="ARBA00022723"/>
    </source>
</evidence>
<dbReference type="InterPro" id="IPR012827">
    <property type="entry name" value="Hemerythrin_metal-bd"/>
</dbReference>
<dbReference type="PANTHER" id="PTHR37164">
    <property type="entry name" value="BACTERIOHEMERYTHRIN"/>
    <property type="match status" value="1"/>
</dbReference>
<dbReference type="GO" id="GO:0046872">
    <property type="term" value="F:metal ion binding"/>
    <property type="evidence" value="ECO:0007669"/>
    <property type="project" value="UniProtKB-KW"/>
</dbReference>
<dbReference type="AlphaFoldDB" id="A0A6M4A4U1"/>
<dbReference type="Pfam" id="PF01814">
    <property type="entry name" value="Hemerythrin"/>
    <property type="match status" value="1"/>
</dbReference>
<protein>
    <submittedName>
        <fullName evidence="6">Bacteriohemerythrin</fullName>
    </submittedName>
</protein>
<keyword evidence="2" id="KW-0813">Transport</keyword>
<dbReference type="KEGG" id="upi:EJG51_006680"/>
<keyword evidence="2" id="KW-0561">Oxygen transport</keyword>
<dbReference type="Gene3D" id="1.20.120.50">
    <property type="entry name" value="Hemerythrin-like"/>
    <property type="match status" value="1"/>
</dbReference>
<dbReference type="OrthoDB" id="5296936at2"/>
<keyword evidence="7" id="KW-1185">Reference proteome</keyword>
<accession>A0A6M4A4U1</accession>
<evidence type="ECO:0000259" key="5">
    <source>
        <dbReference type="Pfam" id="PF01814"/>
    </source>
</evidence>
<dbReference type="CDD" id="cd12107">
    <property type="entry name" value="Hemerythrin"/>
    <property type="match status" value="1"/>
</dbReference>
<dbReference type="SUPFAM" id="SSF47188">
    <property type="entry name" value="Hemerythrin-like"/>
    <property type="match status" value="1"/>
</dbReference>
<proteinExistence type="inferred from homology"/>